<sequence length="112" mass="12363">MPQAKTIELTDHFEDFIDRQLDQGSFASASEVVEAGLRLLEARETGMPSFSADDADDVDATFDVLSQTEAEHRAISEALEAGEQSGNYHPVDFKRLFDEVVEADAKDVSRGR</sequence>
<dbReference type="EMBL" id="FWXR01000001">
    <property type="protein sequence ID" value="SMC35495.1"/>
    <property type="molecule type" value="Genomic_DNA"/>
</dbReference>
<proteinExistence type="inferred from homology"/>
<evidence type="ECO:0000256" key="2">
    <source>
        <dbReference type="ARBA" id="ARBA00022649"/>
    </source>
</evidence>
<name>A0A1W1YH44_9HYPH</name>
<keyword evidence="2" id="KW-1277">Toxin-antitoxin system</keyword>
<keyword evidence="4" id="KW-1185">Reference proteome</keyword>
<dbReference type="AlphaFoldDB" id="A0A1W1YH44"/>
<dbReference type="InterPro" id="IPR022789">
    <property type="entry name" value="ParD"/>
</dbReference>
<dbReference type="NCBIfam" id="TIGR02606">
    <property type="entry name" value="antidote_CC2985"/>
    <property type="match status" value="1"/>
</dbReference>
<dbReference type="Pfam" id="PF03693">
    <property type="entry name" value="ParD_antitoxin"/>
    <property type="match status" value="2"/>
</dbReference>
<gene>
    <name evidence="3" type="ORF">SAMN06297251_101308</name>
</gene>
<accession>A0A1W1YH44</accession>
<dbReference type="SUPFAM" id="SSF47598">
    <property type="entry name" value="Ribbon-helix-helix"/>
    <property type="match status" value="1"/>
</dbReference>
<comment type="similarity">
    <text evidence="1">Belongs to the ParD antitoxin family.</text>
</comment>
<dbReference type="GO" id="GO:0006355">
    <property type="term" value="P:regulation of DNA-templated transcription"/>
    <property type="evidence" value="ECO:0007669"/>
    <property type="project" value="InterPro"/>
</dbReference>
<evidence type="ECO:0000256" key="1">
    <source>
        <dbReference type="ARBA" id="ARBA00008580"/>
    </source>
</evidence>
<dbReference type="InterPro" id="IPR038296">
    <property type="entry name" value="ParD_sf"/>
</dbReference>
<protein>
    <submittedName>
        <fullName evidence="3">Putative addiction module antidote protein, CC2985 family</fullName>
    </submittedName>
</protein>
<dbReference type="RefSeq" id="WP_170923125.1">
    <property type="nucleotide sequence ID" value="NZ_FWXR01000001.1"/>
</dbReference>
<dbReference type="Proteomes" id="UP000192656">
    <property type="component" value="Unassembled WGS sequence"/>
</dbReference>
<dbReference type="InterPro" id="IPR010985">
    <property type="entry name" value="Ribbon_hlx_hlx"/>
</dbReference>
<evidence type="ECO:0000313" key="4">
    <source>
        <dbReference type="Proteomes" id="UP000192656"/>
    </source>
</evidence>
<evidence type="ECO:0000313" key="3">
    <source>
        <dbReference type="EMBL" id="SMC35495.1"/>
    </source>
</evidence>
<dbReference type="Gene3D" id="6.10.10.120">
    <property type="entry name" value="Antitoxin ParD1-like"/>
    <property type="match status" value="1"/>
</dbReference>
<dbReference type="PANTHER" id="PTHR36582:SF2">
    <property type="entry name" value="ANTITOXIN PARD"/>
    <property type="match status" value="1"/>
</dbReference>
<dbReference type="STRING" id="937218.SAMN06297251_101308"/>
<organism evidence="3 4">
    <name type="scientific">Fulvimarina manganoxydans</name>
    <dbReference type="NCBI Taxonomy" id="937218"/>
    <lineage>
        <taxon>Bacteria</taxon>
        <taxon>Pseudomonadati</taxon>
        <taxon>Pseudomonadota</taxon>
        <taxon>Alphaproteobacteria</taxon>
        <taxon>Hyphomicrobiales</taxon>
        <taxon>Aurantimonadaceae</taxon>
        <taxon>Fulvimarina</taxon>
    </lineage>
</organism>
<dbReference type="PANTHER" id="PTHR36582">
    <property type="entry name" value="ANTITOXIN PARD"/>
    <property type="match status" value="1"/>
</dbReference>
<reference evidence="3 4" key="1">
    <citation type="submission" date="2017-04" db="EMBL/GenBank/DDBJ databases">
        <authorList>
            <person name="Afonso C.L."/>
            <person name="Miller P.J."/>
            <person name="Scott M.A."/>
            <person name="Spackman E."/>
            <person name="Goraichik I."/>
            <person name="Dimitrov K.M."/>
            <person name="Suarez D.L."/>
            <person name="Swayne D.E."/>
        </authorList>
    </citation>
    <scope>NUCLEOTIDE SEQUENCE [LARGE SCALE GENOMIC DNA]</scope>
    <source>
        <strain evidence="3 4">CGMCC 1.10972</strain>
    </source>
</reference>